<evidence type="ECO:0000313" key="3">
    <source>
        <dbReference type="Proteomes" id="UP000533476"/>
    </source>
</evidence>
<dbReference type="RefSeq" id="WP_169096085.1">
    <property type="nucleotide sequence ID" value="NZ_JABBVZ010000004.1"/>
</dbReference>
<organism evidence="2 3">
    <name type="scientific">Sulfobacillus harzensis</name>
    <dbReference type="NCBI Taxonomy" id="2729629"/>
    <lineage>
        <taxon>Bacteria</taxon>
        <taxon>Bacillati</taxon>
        <taxon>Bacillota</taxon>
        <taxon>Clostridia</taxon>
        <taxon>Eubacteriales</taxon>
        <taxon>Clostridiales Family XVII. Incertae Sedis</taxon>
        <taxon>Sulfobacillus</taxon>
    </lineage>
</organism>
<dbReference type="InterPro" id="IPR002539">
    <property type="entry name" value="MaoC-like_dom"/>
</dbReference>
<reference evidence="2 3" key="1">
    <citation type="submission" date="2020-04" db="EMBL/GenBank/DDBJ databases">
        <authorList>
            <person name="Zhang R."/>
            <person name="Schippers A."/>
        </authorList>
    </citation>
    <scope>NUCLEOTIDE SEQUENCE [LARGE SCALE GENOMIC DNA]</scope>
    <source>
        <strain evidence="2 3">DSM 109850</strain>
    </source>
</reference>
<evidence type="ECO:0000259" key="1">
    <source>
        <dbReference type="Pfam" id="PF01575"/>
    </source>
</evidence>
<protein>
    <submittedName>
        <fullName evidence="2">Dehydratase</fullName>
    </submittedName>
</protein>
<dbReference type="InterPro" id="IPR029069">
    <property type="entry name" value="HotDog_dom_sf"/>
</dbReference>
<name>A0A7Y0L0L8_9FIRM</name>
<sequence>MQVGDEFGPFQLSVSREQLVRYAGASEDFNPIHYDDEAARRFGLPGVIVHGMLNMGLVARFVLEEALPQGTRVEHYQVRFRSMVQPGDQLEVRARVRNMDNQRVSLDVSLASTGEKPAVQGKMDVVLP</sequence>
<evidence type="ECO:0000313" key="2">
    <source>
        <dbReference type="EMBL" id="NMP21087.1"/>
    </source>
</evidence>
<gene>
    <name evidence="2" type="ORF">HIJ39_01780</name>
</gene>
<keyword evidence="3" id="KW-1185">Reference proteome</keyword>
<dbReference type="Gene3D" id="3.10.129.10">
    <property type="entry name" value="Hotdog Thioesterase"/>
    <property type="match status" value="1"/>
</dbReference>
<dbReference type="PANTHER" id="PTHR43841:SF3">
    <property type="entry name" value="(3R)-HYDROXYACYL-ACP DEHYDRATASE SUBUNIT HADB"/>
    <property type="match status" value="1"/>
</dbReference>
<accession>A0A7Y0L0L8</accession>
<dbReference type="SUPFAM" id="SSF54637">
    <property type="entry name" value="Thioesterase/thiol ester dehydrase-isomerase"/>
    <property type="match status" value="1"/>
</dbReference>
<comment type="caution">
    <text evidence="2">The sequence shown here is derived from an EMBL/GenBank/DDBJ whole genome shotgun (WGS) entry which is preliminary data.</text>
</comment>
<dbReference type="PANTHER" id="PTHR43841">
    <property type="entry name" value="3-HYDROXYACYL-THIOESTER DEHYDRATASE HTDX-RELATED"/>
    <property type="match status" value="1"/>
</dbReference>
<dbReference type="EMBL" id="JABBVZ010000004">
    <property type="protein sequence ID" value="NMP21087.1"/>
    <property type="molecule type" value="Genomic_DNA"/>
</dbReference>
<proteinExistence type="predicted"/>
<feature type="domain" description="MaoC-like" evidence="1">
    <location>
        <begin position="11"/>
        <end position="103"/>
    </location>
</feature>
<dbReference type="AlphaFoldDB" id="A0A7Y0L0L8"/>
<dbReference type="Proteomes" id="UP000533476">
    <property type="component" value="Unassembled WGS sequence"/>
</dbReference>
<dbReference type="Pfam" id="PF01575">
    <property type="entry name" value="MaoC_dehydratas"/>
    <property type="match status" value="1"/>
</dbReference>